<accession>A0A6P8I1C6</accession>
<dbReference type="GO" id="GO:0004090">
    <property type="term" value="F:carbonyl reductase (NADPH) activity"/>
    <property type="evidence" value="ECO:0007669"/>
    <property type="project" value="UniProtKB-EC"/>
</dbReference>
<evidence type="ECO:0000256" key="2">
    <source>
        <dbReference type="ARBA" id="ARBA00022857"/>
    </source>
</evidence>
<dbReference type="GeneID" id="116298141"/>
<dbReference type="AlphaFoldDB" id="A0A6P8I1C6"/>
<dbReference type="CDD" id="cd05324">
    <property type="entry name" value="carb_red_PTCR-like_SDR_c"/>
    <property type="match status" value="1"/>
</dbReference>
<keyword evidence="3" id="KW-0560">Oxidoreductase</keyword>
<evidence type="ECO:0000256" key="4">
    <source>
        <dbReference type="ARBA" id="ARBA00026118"/>
    </source>
</evidence>
<dbReference type="SUPFAM" id="SSF51735">
    <property type="entry name" value="NAD(P)-binding Rossmann-fold domains"/>
    <property type="match status" value="1"/>
</dbReference>
<dbReference type="InterPro" id="IPR002347">
    <property type="entry name" value="SDR_fam"/>
</dbReference>
<dbReference type="Pfam" id="PF00106">
    <property type="entry name" value="adh_short"/>
    <property type="match status" value="2"/>
</dbReference>
<dbReference type="OrthoDB" id="7289984at2759"/>
<sequence length="272" mass="29678">MASRVAVVTGSNKGVGFAIVRSLCKKFDGTVILTARNEELGKKAVDDLKGEGLSPSFHQLDITSDESIQRFKEHLQKTFGGLDLLVNNAGIAYKQASTAPQAEQAEVTIRTNFTGTLNVSNALFPLLRPHARVVNIASMVGHLKVLPNEELRKKFSSLTLTEQELVDLVDGFVRDVKAGNHVAKGWPNTMYGTSKVAVVALTKVQARKMQQDPREDILINCCCPGWVRTDMAGPKALLSIDEGAVTPVLVSLLPEGSGYQGEFFREEKVVEW</sequence>
<dbReference type="PRINTS" id="PR00081">
    <property type="entry name" value="GDHRDH"/>
</dbReference>
<evidence type="ECO:0000313" key="7">
    <source>
        <dbReference type="RefSeq" id="XP_031562379.1"/>
    </source>
</evidence>
<dbReference type="FunCoup" id="A0A6P8I1C6">
    <property type="interactions" value="580"/>
</dbReference>
<dbReference type="InterPro" id="IPR020904">
    <property type="entry name" value="Sc_DH/Rdtase_CS"/>
</dbReference>
<dbReference type="InterPro" id="IPR036291">
    <property type="entry name" value="NAD(P)-bd_dom_sf"/>
</dbReference>
<dbReference type="Proteomes" id="UP000515163">
    <property type="component" value="Unplaced"/>
</dbReference>
<keyword evidence="6" id="KW-1185">Reference proteome</keyword>
<evidence type="ECO:0000313" key="6">
    <source>
        <dbReference type="Proteomes" id="UP000515163"/>
    </source>
</evidence>
<proteinExistence type="inferred from homology"/>
<name>A0A6P8I1C6_ACTTE</name>
<dbReference type="PRINTS" id="PR00080">
    <property type="entry name" value="SDRFAMILY"/>
</dbReference>
<dbReference type="PANTHER" id="PTHR43963">
    <property type="entry name" value="CARBONYL REDUCTASE 1-RELATED"/>
    <property type="match status" value="1"/>
</dbReference>
<dbReference type="InParanoid" id="A0A6P8I1C6"/>
<dbReference type="RefSeq" id="XP_031562379.1">
    <property type="nucleotide sequence ID" value="XM_031706519.1"/>
</dbReference>
<dbReference type="InterPro" id="IPR045313">
    <property type="entry name" value="CBR1-like"/>
</dbReference>
<evidence type="ECO:0000256" key="1">
    <source>
        <dbReference type="ARBA" id="ARBA00006484"/>
    </source>
</evidence>
<dbReference type="PROSITE" id="PS00061">
    <property type="entry name" value="ADH_SHORT"/>
    <property type="match status" value="1"/>
</dbReference>
<evidence type="ECO:0000256" key="5">
    <source>
        <dbReference type="RuleBase" id="RU000363"/>
    </source>
</evidence>
<evidence type="ECO:0000256" key="3">
    <source>
        <dbReference type="ARBA" id="ARBA00023002"/>
    </source>
</evidence>
<protein>
    <recommendedName>
        <fullName evidence="4">carbonyl reductase (NADPH)</fullName>
        <ecNumber evidence="4">1.1.1.184</ecNumber>
    </recommendedName>
</protein>
<keyword evidence="2" id="KW-0521">NADP</keyword>
<reference evidence="7" key="1">
    <citation type="submission" date="2025-08" db="UniProtKB">
        <authorList>
            <consortium name="RefSeq"/>
        </authorList>
    </citation>
    <scope>IDENTIFICATION</scope>
    <source>
        <tissue evidence="7">Tentacle</tissue>
    </source>
</reference>
<dbReference type="PANTHER" id="PTHR43963:SF4">
    <property type="entry name" value="CARBONYL REDUCTASE (NADPH)"/>
    <property type="match status" value="1"/>
</dbReference>
<gene>
    <name evidence="7" type="primary">LOC116298141</name>
</gene>
<organism evidence="6 7">
    <name type="scientific">Actinia tenebrosa</name>
    <name type="common">Australian red waratah sea anemone</name>
    <dbReference type="NCBI Taxonomy" id="6105"/>
    <lineage>
        <taxon>Eukaryota</taxon>
        <taxon>Metazoa</taxon>
        <taxon>Cnidaria</taxon>
        <taxon>Anthozoa</taxon>
        <taxon>Hexacorallia</taxon>
        <taxon>Actiniaria</taxon>
        <taxon>Actiniidae</taxon>
        <taxon>Actinia</taxon>
    </lineage>
</organism>
<comment type="similarity">
    <text evidence="1 5">Belongs to the short-chain dehydrogenases/reductases (SDR) family.</text>
</comment>
<dbReference type="EC" id="1.1.1.184" evidence="4"/>
<dbReference type="Gene3D" id="3.40.50.720">
    <property type="entry name" value="NAD(P)-binding Rossmann-like Domain"/>
    <property type="match status" value="1"/>
</dbReference>